<organism evidence="2 3">
    <name type="scientific">Streblomastix strix</name>
    <dbReference type="NCBI Taxonomy" id="222440"/>
    <lineage>
        <taxon>Eukaryota</taxon>
        <taxon>Metamonada</taxon>
        <taxon>Preaxostyla</taxon>
        <taxon>Oxymonadida</taxon>
        <taxon>Streblomastigidae</taxon>
        <taxon>Streblomastix</taxon>
    </lineage>
</organism>
<dbReference type="PROSITE" id="PS50878">
    <property type="entry name" value="RT_POL"/>
    <property type="match status" value="1"/>
</dbReference>
<dbReference type="OrthoDB" id="7477527at2759"/>
<evidence type="ECO:0000313" key="2">
    <source>
        <dbReference type="EMBL" id="KAA6354252.1"/>
    </source>
</evidence>
<dbReference type="Gene3D" id="3.10.10.10">
    <property type="entry name" value="HIV Type 1 Reverse Transcriptase, subunit A, domain 1"/>
    <property type="match status" value="1"/>
</dbReference>
<evidence type="ECO:0000259" key="1">
    <source>
        <dbReference type="PROSITE" id="PS50878"/>
    </source>
</evidence>
<proteinExistence type="predicted"/>
<name>A0A5J4T8H0_9EUKA</name>
<dbReference type="Pfam" id="PF00078">
    <property type="entry name" value="RVT_1"/>
    <property type="match status" value="1"/>
</dbReference>
<dbReference type="InterPro" id="IPR000477">
    <property type="entry name" value="RT_dom"/>
</dbReference>
<gene>
    <name evidence="2" type="ORF">EZS28_050221</name>
</gene>
<sequence>EVSFNKLKWINPCFAIPKSEPGKWRKIMDCSLLKKFLCATHFIMEDVSNLRSILQPKDWMIKIDLESAFHHIQVDKELMPFLGFSFNQKYFLYKAMCFGIKHAPLVFHKTLRPVIKFIREVVMVRIISYCDDIIFLYQDLEELKEKKQQIINILTNFGWKISVRKSVLEPARVVEFLGWKIDSDLDQLSMTDHRQKKMIRMLGQRRRIVQNKRLVKVKFLASFIGSLNFLGLQIKRGGLHLKKLNKIKAWAALTRGWNSSVYLNMQVLKELFWWKTIIQKNKPIQATLISPIGILATDASKTNCGATLKMSHPDLEILFHGKWSSNWHLTSSNQREAAGILCALRRSETYLRER</sequence>
<dbReference type="Proteomes" id="UP000324800">
    <property type="component" value="Unassembled WGS sequence"/>
</dbReference>
<dbReference type="AlphaFoldDB" id="A0A5J4T8H0"/>
<dbReference type="InterPro" id="IPR043502">
    <property type="entry name" value="DNA/RNA_pol_sf"/>
</dbReference>
<dbReference type="EMBL" id="SNRW01036633">
    <property type="protein sequence ID" value="KAA6354252.1"/>
    <property type="molecule type" value="Genomic_DNA"/>
</dbReference>
<dbReference type="Gene3D" id="3.30.70.270">
    <property type="match status" value="1"/>
</dbReference>
<evidence type="ECO:0000313" key="3">
    <source>
        <dbReference type="Proteomes" id="UP000324800"/>
    </source>
</evidence>
<dbReference type="InterPro" id="IPR043128">
    <property type="entry name" value="Rev_trsase/Diguanyl_cyclase"/>
</dbReference>
<feature type="non-terminal residue" evidence="2">
    <location>
        <position position="1"/>
    </location>
</feature>
<dbReference type="PANTHER" id="PTHR33050">
    <property type="entry name" value="REVERSE TRANSCRIPTASE DOMAIN-CONTAINING PROTEIN"/>
    <property type="match status" value="1"/>
</dbReference>
<dbReference type="PANTHER" id="PTHR33050:SF7">
    <property type="entry name" value="RIBONUCLEASE H"/>
    <property type="match status" value="1"/>
</dbReference>
<accession>A0A5J4T8H0</accession>
<dbReference type="InterPro" id="IPR052055">
    <property type="entry name" value="Hepadnavirus_pol/RT"/>
</dbReference>
<dbReference type="SUPFAM" id="SSF56672">
    <property type="entry name" value="DNA/RNA polymerases"/>
    <property type="match status" value="1"/>
</dbReference>
<protein>
    <submittedName>
        <fullName evidence="2">Putative Transposon Ty3-I Gag-Pol polyprotein</fullName>
    </submittedName>
</protein>
<reference evidence="2 3" key="1">
    <citation type="submission" date="2019-03" db="EMBL/GenBank/DDBJ databases">
        <title>Single cell metagenomics reveals metabolic interactions within the superorganism composed of flagellate Streblomastix strix and complex community of Bacteroidetes bacteria on its surface.</title>
        <authorList>
            <person name="Treitli S.C."/>
            <person name="Kolisko M."/>
            <person name="Husnik F."/>
            <person name="Keeling P."/>
            <person name="Hampl V."/>
        </authorList>
    </citation>
    <scope>NUCLEOTIDE SEQUENCE [LARGE SCALE GENOMIC DNA]</scope>
    <source>
        <strain evidence="2">ST1C</strain>
    </source>
</reference>
<comment type="caution">
    <text evidence="2">The sequence shown here is derived from an EMBL/GenBank/DDBJ whole genome shotgun (WGS) entry which is preliminary data.</text>
</comment>
<feature type="non-terminal residue" evidence="2">
    <location>
        <position position="354"/>
    </location>
</feature>
<feature type="domain" description="Reverse transcriptase" evidence="1">
    <location>
        <begin position="1"/>
        <end position="181"/>
    </location>
</feature>